<evidence type="ECO:0000313" key="3">
    <source>
        <dbReference type="Proteomes" id="UP000233535"/>
    </source>
</evidence>
<dbReference type="InterPro" id="IPR000257">
    <property type="entry name" value="Uroporphyrinogen_deCOase"/>
</dbReference>
<dbReference type="Proteomes" id="UP000233535">
    <property type="component" value="Unassembled WGS sequence"/>
</dbReference>
<keyword evidence="3" id="KW-1185">Reference proteome</keyword>
<dbReference type="OrthoDB" id="9815759at2"/>
<feature type="domain" description="Uroporphyrinogen decarboxylase (URO-D)" evidence="1">
    <location>
        <begin position="143"/>
        <end position="332"/>
    </location>
</feature>
<dbReference type="GO" id="GO:0004853">
    <property type="term" value="F:uroporphyrinogen decarboxylase activity"/>
    <property type="evidence" value="ECO:0007669"/>
    <property type="project" value="InterPro"/>
</dbReference>
<organism evidence="2 3">
    <name type="scientific">Labilibaculum filiforme</name>
    <dbReference type="NCBI Taxonomy" id="1940526"/>
    <lineage>
        <taxon>Bacteria</taxon>
        <taxon>Pseudomonadati</taxon>
        <taxon>Bacteroidota</taxon>
        <taxon>Bacteroidia</taxon>
        <taxon>Marinilabiliales</taxon>
        <taxon>Marinifilaceae</taxon>
        <taxon>Labilibaculum</taxon>
    </lineage>
</organism>
<dbReference type="PANTHER" id="PTHR47099:SF1">
    <property type="entry name" value="METHYLCOBAMIDE:COM METHYLTRANSFERASE MTBA"/>
    <property type="match status" value="1"/>
</dbReference>
<dbReference type="AlphaFoldDB" id="A0A2N3I0U7"/>
<dbReference type="GO" id="GO:0006779">
    <property type="term" value="P:porphyrin-containing compound biosynthetic process"/>
    <property type="evidence" value="ECO:0007669"/>
    <property type="project" value="InterPro"/>
</dbReference>
<protein>
    <submittedName>
        <fullName evidence="2">Uroporphyrinogen-III decarboxylase-like protein</fullName>
    </submittedName>
</protein>
<dbReference type="RefSeq" id="WP_101260869.1">
    <property type="nucleotide sequence ID" value="NZ_MVDD01000004.1"/>
</dbReference>
<dbReference type="InterPro" id="IPR038071">
    <property type="entry name" value="UROD/MetE-like_sf"/>
</dbReference>
<sequence>MTKKEVIKMVLDGKKPPYVPWDCKFTIEALEKMKKHYGEDVDVEELVGNHFIKLGQSSGFKTDIGKDRKIDIFGTVWDMSLEKDIGNVEGLVLPEPTLEGYEFPDPENPILYAGIEEKIAANKDKFVLYSIGFSLFERYWCLRGMENAFMDFMMYPDFVKDTLRKIADFNIAVIKNVCERYPEVDGIYFGDDWGAQKKLLMGKEVWMEFLYPELKRMYANTKSFGKYQLIHSCGDIAEIIPELIEAGVNSINPFQPEVLDVDELMNTYKGKVTFHGGLSTQKTLPYGSVEDVQKETKHLLELGKDGGYIFCPSHATEGDTPIENIVAFIDLILAQKR</sequence>
<accession>A0A2N3I0U7</accession>
<dbReference type="Gene3D" id="3.20.20.210">
    <property type="match status" value="1"/>
</dbReference>
<dbReference type="PANTHER" id="PTHR47099">
    <property type="entry name" value="METHYLCOBAMIDE:COM METHYLTRANSFERASE MTBA"/>
    <property type="match status" value="1"/>
</dbReference>
<dbReference type="InterPro" id="IPR052024">
    <property type="entry name" value="Methanogen_methyltrans"/>
</dbReference>
<dbReference type="EMBL" id="MVDD01000004">
    <property type="protein sequence ID" value="PKQ63921.1"/>
    <property type="molecule type" value="Genomic_DNA"/>
</dbReference>
<reference evidence="2 3" key="1">
    <citation type="journal article" date="2017" name="Front. Microbiol.">
        <title>Labilibaculum manganireducens gen. nov., sp. nov. and Labilibaculum filiforme sp. nov., Novel Bacteroidetes Isolated from Subsurface Sediments of the Baltic Sea.</title>
        <authorList>
            <person name="Vandieken V."/>
            <person name="Marshall I.P."/>
            <person name="Niemann H."/>
            <person name="Engelen B."/>
            <person name="Cypionka H."/>
        </authorList>
    </citation>
    <scope>NUCLEOTIDE SEQUENCE [LARGE SCALE GENOMIC DNA]</scope>
    <source>
        <strain evidence="2 3">59.16B</strain>
    </source>
</reference>
<evidence type="ECO:0000259" key="1">
    <source>
        <dbReference type="Pfam" id="PF01208"/>
    </source>
</evidence>
<dbReference type="Pfam" id="PF01208">
    <property type="entry name" value="URO-D"/>
    <property type="match status" value="1"/>
</dbReference>
<dbReference type="SUPFAM" id="SSF51726">
    <property type="entry name" value="UROD/MetE-like"/>
    <property type="match status" value="1"/>
</dbReference>
<gene>
    <name evidence="2" type="ORF">BZG02_07880</name>
</gene>
<evidence type="ECO:0000313" key="2">
    <source>
        <dbReference type="EMBL" id="PKQ63921.1"/>
    </source>
</evidence>
<name>A0A2N3I0U7_9BACT</name>
<proteinExistence type="predicted"/>
<comment type="caution">
    <text evidence="2">The sequence shown here is derived from an EMBL/GenBank/DDBJ whole genome shotgun (WGS) entry which is preliminary data.</text>
</comment>